<dbReference type="InterPro" id="IPR036278">
    <property type="entry name" value="Sialidase_sf"/>
</dbReference>
<dbReference type="RefSeq" id="WP_145083204.1">
    <property type="nucleotide sequence ID" value="NZ_CP036298.1"/>
</dbReference>
<sequence length="463" mass="52353">MKHNFFRMDWWATASSTACSTRGCSRRRRGLLSSGMTACYFSLVACFSPAALSTAEEPSPAQQHTGSQVVLVADTESQTVEPLVIERSVMTKGYDGKQCWVHARAGVVPTDDPQSAPTIVLTTQRLDITGSDVFHALHSAFSADLGETWSPLVPQAGFERWKIADRTEETICDFSPMWHGKSGKLLGFGQSVRYFDNKVMHVRPKFTGYSVYEPETHSWAKPKQLEMPDELRFRSSGAGSVQRYDLPNGDLLLPVYFKSPEETQYSVTVCLCKFDGETVTYVRHGNELTVDVQRGFAEPSITAFKDRYYLTLRNDEHGYVTTSSDGLNYEPPRRWTFDDGSDLGNYNTQQHWVTHPSGLYLVYTRKGANNDHVFRHRAPLFIARVDPDKLHVLRDTEQVLVPERGARLGNFGVSKVTPNETWVVVTEWMQTWNRPTYIMPVDNVYGADNSIHIAKIKWPSTIE</sequence>
<dbReference type="SUPFAM" id="SSF50939">
    <property type="entry name" value="Sialidases"/>
    <property type="match status" value="1"/>
</dbReference>
<dbReference type="AlphaFoldDB" id="A0A518GE02"/>
<dbReference type="Gene3D" id="2.120.10.10">
    <property type="match status" value="1"/>
</dbReference>
<dbReference type="CDD" id="cd15482">
    <property type="entry name" value="Sialidase_non-viral"/>
    <property type="match status" value="1"/>
</dbReference>
<name>A0A518GE02_9BACT</name>
<dbReference type="Proteomes" id="UP000318017">
    <property type="component" value="Chromosome"/>
</dbReference>
<proteinExistence type="predicted"/>
<evidence type="ECO:0008006" key="3">
    <source>
        <dbReference type="Google" id="ProtNLM"/>
    </source>
</evidence>
<organism evidence="1 2">
    <name type="scientific">Aureliella helgolandensis</name>
    <dbReference type="NCBI Taxonomy" id="2527968"/>
    <lineage>
        <taxon>Bacteria</taxon>
        <taxon>Pseudomonadati</taxon>
        <taxon>Planctomycetota</taxon>
        <taxon>Planctomycetia</taxon>
        <taxon>Pirellulales</taxon>
        <taxon>Pirellulaceae</taxon>
        <taxon>Aureliella</taxon>
    </lineage>
</organism>
<dbReference type="KEGG" id="ahel:Q31a_51690"/>
<keyword evidence="2" id="KW-1185">Reference proteome</keyword>
<dbReference type="EMBL" id="CP036298">
    <property type="protein sequence ID" value="QDV26790.1"/>
    <property type="molecule type" value="Genomic_DNA"/>
</dbReference>
<gene>
    <name evidence="1" type="ORF">Q31a_51690</name>
</gene>
<evidence type="ECO:0000313" key="1">
    <source>
        <dbReference type="EMBL" id="QDV26790.1"/>
    </source>
</evidence>
<protein>
    <recommendedName>
        <fullName evidence="3">Sialidase domain-containing protein</fullName>
    </recommendedName>
</protein>
<reference evidence="1 2" key="1">
    <citation type="submission" date="2019-02" db="EMBL/GenBank/DDBJ databases">
        <title>Deep-cultivation of Planctomycetes and their phenomic and genomic characterization uncovers novel biology.</title>
        <authorList>
            <person name="Wiegand S."/>
            <person name="Jogler M."/>
            <person name="Boedeker C."/>
            <person name="Pinto D."/>
            <person name="Vollmers J."/>
            <person name="Rivas-Marin E."/>
            <person name="Kohn T."/>
            <person name="Peeters S.H."/>
            <person name="Heuer A."/>
            <person name="Rast P."/>
            <person name="Oberbeckmann S."/>
            <person name="Bunk B."/>
            <person name="Jeske O."/>
            <person name="Meyerdierks A."/>
            <person name="Storesund J.E."/>
            <person name="Kallscheuer N."/>
            <person name="Luecker S."/>
            <person name="Lage O.M."/>
            <person name="Pohl T."/>
            <person name="Merkel B.J."/>
            <person name="Hornburger P."/>
            <person name="Mueller R.-W."/>
            <person name="Bruemmer F."/>
            <person name="Labrenz M."/>
            <person name="Spormann A.M."/>
            <person name="Op den Camp H."/>
            <person name="Overmann J."/>
            <person name="Amann R."/>
            <person name="Jetten M.S.M."/>
            <person name="Mascher T."/>
            <person name="Medema M.H."/>
            <person name="Devos D.P."/>
            <person name="Kaster A.-K."/>
            <person name="Ovreas L."/>
            <person name="Rohde M."/>
            <person name="Galperin M.Y."/>
            <person name="Jogler C."/>
        </authorList>
    </citation>
    <scope>NUCLEOTIDE SEQUENCE [LARGE SCALE GENOMIC DNA]</scope>
    <source>
        <strain evidence="1 2">Q31a</strain>
    </source>
</reference>
<dbReference type="OrthoDB" id="263988at2"/>
<accession>A0A518GE02</accession>
<evidence type="ECO:0000313" key="2">
    <source>
        <dbReference type="Proteomes" id="UP000318017"/>
    </source>
</evidence>